<accession>A0A6C0J7C6</accession>
<organism evidence="1">
    <name type="scientific">viral metagenome</name>
    <dbReference type="NCBI Taxonomy" id="1070528"/>
    <lineage>
        <taxon>unclassified sequences</taxon>
        <taxon>metagenomes</taxon>
        <taxon>organismal metagenomes</taxon>
    </lineage>
</organism>
<dbReference type="EMBL" id="MN740327">
    <property type="protein sequence ID" value="QHU00487.1"/>
    <property type="molecule type" value="Genomic_DNA"/>
</dbReference>
<evidence type="ECO:0000313" key="1">
    <source>
        <dbReference type="EMBL" id="QHU00487.1"/>
    </source>
</evidence>
<reference evidence="1" key="1">
    <citation type="journal article" date="2020" name="Nature">
        <title>Giant virus diversity and host interactions through global metagenomics.</title>
        <authorList>
            <person name="Schulz F."/>
            <person name="Roux S."/>
            <person name="Paez-Espino D."/>
            <person name="Jungbluth S."/>
            <person name="Walsh D.A."/>
            <person name="Denef V.J."/>
            <person name="McMahon K.D."/>
            <person name="Konstantinidis K.T."/>
            <person name="Eloe-Fadrosh E.A."/>
            <person name="Kyrpides N.C."/>
            <person name="Woyke T."/>
        </authorList>
    </citation>
    <scope>NUCLEOTIDE SEQUENCE</scope>
    <source>
        <strain evidence="1">GVMAG-M-3300025860-20</strain>
    </source>
</reference>
<protein>
    <submittedName>
        <fullName evidence="1">Uncharacterized protein</fullName>
    </submittedName>
</protein>
<sequence>MEIEPFINYMCKYVMVKFHVTSDRKHIKITHLIRDVNKNYWDDLYCCTLIYGYECKLTFYLNCNEKEAKYNNVDERHIDILKNVSISRNTIKSIISDLKAYLTD</sequence>
<proteinExistence type="predicted"/>
<name>A0A6C0J7C6_9ZZZZ</name>
<dbReference type="AlphaFoldDB" id="A0A6C0J7C6"/>